<accession>A0A147KM74</accession>
<feature type="compositionally biased region" description="Pro residues" evidence="1">
    <location>
        <begin position="418"/>
        <end position="427"/>
    </location>
</feature>
<feature type="region of interest" description="Disordered" evidence="1">
    <location>
        <begin position="410"/>
        <end position="433"/>
    </location>
</feature>
<sequence length="433" mass="46289">MLLTLTTVLVTGAVTLVSVRSHTPSPLERTDAEVVADTLPRLAFVREALDEGAGPDMQALFPEGYFFTHALYGLTWLAVAQRDPGLRDEALAEARWTLERLYSPEGTAPFPTLAVPSHGVFHAGWSTWLRGQIVAVAGGPEEAPEEMAALDSAAEELASAFEASLARGVPYLAAYPGQAWPVDSVVAMAALRLRDHLAGEDRYAPLFRVWMTQVRARLDPATGLIPHRVDPVTGQMLQGARATSQTLLLRFLFELDPEWAAADYTVFRQLFASDVAMLPGVREFPRGDDSPGDVDSGPLVFGLSASASTVAIADAVLAGDTATAAALTGFAEATGTAVEWGGKRRYLGGLLPVGDAFLMWALATTPAVPVQVPAVPADTVSPWWRLPWYVLVLLPTAALLWATVRAWRPPRRPRPPEEGGPPAPPSGAVPTSH</sequence>
<gene>
    <name evidence="2" type="ORF">AC529_02010</name>
</gene>
<evidence type="ECO:0008006" key="4">
    <source>
        <dbReference type="Google" id="ProtNLM"/>
    </source>
</evidence>
<comment type="caution">
    <text evidence="2">The sequence shown here is derived from an EMBL/GenBank/DDBJ whole genome shotgun (WGS) entry which is preliminary data.</text>
</comment>
<dbReference type="EMBL" id="LGEM01000012">
    <property type="protein sequence ID" value="KUP98331.1"/>
    <property type="molecule type" value="Genomic_DNA"/>
</dbReference>
<evidence type="ECO:0000313" key="2">
    <source>
        <dbReference type="EMBL" id="KUP98331.1"/>
    </source>
</evidence>
<proteinExistence type="predicted"/>
<organism evidence="2 3">
    <name type="scientific">Thermobifida cellulosilytica TB100</name>
    <dbReference type="NCBI Taxonomy" id="665004"/>
    <lineage>
        <taxon>Bacteria</taxon>
        <taxon>Bacillati</taxon>
        <taxon>Actinomycetota</taxon>
        <taxon>Actinomycetes</taxon>
        <taxon>Streptosporangiales</taxon>
        <taxon>Nocardiopsidaceae</taxon>
        <taxon>Thermobifida</taxon>
    </lineage>
</organism>
<name>A0A147KM74_THECS</name>
<keyword evidence="3" id="KW-1185">Reference proteome</keyword>
<reference evidence="3" key="1">
    <citation type="journal article" date="2017" name="Acta Aliment.">
        <title>Plant polysaccharide degrading enzyme system of Thermpbifida cellulosilytica TB100 revealed by de novo genome project data.</title>
        <authorList>
            <person name="Toth A."/>
            <person name="Baka E."/>
            <person name="Luzics S."/>
            <person name="Bata-Vidacs I."/>
            <person name="Nagy I."/>
            <person name="Balint B."/>
            <person name="Herceg R."/>
            <person name="Olasz F."/>
            <person name="Wilk T."/>
            <person name="Nagy T."/>
            <person name="Kriszt B."/>
            <person name="Nagy I."/>
            <person name="Kukolya J."/>
        </authorList>
    </citation>
    <scope>NUCLEOTIDE SEQUENCE [LARGE SCALE GENOMIC DNA]</scope>
    <source>
        <strain evidence="3">TB100</strain>
    </source>
</reference>
<dbReference type="AlphaFoldDB" id="A0A147KM74"/>
<dbReference type="Proteomes" id="UP000074382">
    <property type="component" value="Unassembled WGS sequence"/>
</dbReference>
<protein>
    <recommendedName>
        <fullName evidence="4">Linalool dehydratase/isomerase domain-containing protein</fullName>
    </recommendedName>
</protein>
<evidence type="ECO:0000313" key="3">
    <source>
        <dbReference type="Proteomes" id="UP000074382"/>
    </source>
</evidence>
<dbReference type="PATRIC" id="fig|665004.4.peg.924"/>
<dbReference type="STRING" id="665004.AC529_02010"/>
<evidence type="ECO:0000256" key="1">
    <source>
        <dbReference type="SAM" id="MobiDB-lite"/>
    </source>
</evidence>